<evidence type="ECO:0000313" key="8">
    <source>
        <dbReference type="EMBL" id="KIW65511.1"/>
    </source>
</evidence>
<evidence type="ECO:0000256" key="3">
    <source>
        <dbReference type="ARBA" id="ARBA00022692"/>
    </source>
</evidence>
<feature type="transmembrane region" description="Helical" evidence="6">
    <location>
        <begin position="275"/>
        <end position="297"/>
    </location>
</feature>
<feature type="transmembrane region" description="Helical" evidence="6">
    <location>
        <begin position="430"/>
        <end position="452"/>
    </location>
</feature>
<dbReference type="FunFam" id="1.20.1740.10:FF:000039">
    <property type="entry name" value="Neutral amino acid transporter (Eurofung)"/>
    <property type="match status" value="1"/>
</dbReference>
<sequence>MSIRSNRSMSGDDKVMMTEKSNVVGSVHSVKIGEVDENEFEVFKDTADVKFRTVGWMHAVMIFVKIQFATGVMSIPLSLYALGGVGGGISIVCWGAVNTYVGKIQGDFRNRHAGCHSIADMANVVGGPILKEIIGVEFLIAYVLSAGSGILGTSIGINALSMHGACTVWWSFLATVFISLVACIRKFEKLSWVTLFGFLSVFIAVFIVVVGVTTIDRPAAAPQEGDFELGFYAIGHPDFMSGMVATSTIFVSSAATSAYMPVISEMRKPREYYKALYVTMGFVTASYFTFSMVVYAYCGQWVATPSLGSAGPTVKKIAYGVALIGLVISAALYLHVAAKYLFVRILRKSRHLQANTVIHWGTWLGCVFGLGAITFILASAIPIFNYLIAMVGSIAYAPIALIFPAWLWLYDHSDWWKGSFKQQLAYALHWLLLLIGVLVTVGGTYAVIAQIADAYATGVIGSAFSCADNSNST</sequence>
<keyword evidence="4 6" id="KW-1133">Transmembrane helix</keyword>
<dbReference type="PANTHER" id="PTHR22950:SF697">
    <property type="entry name" value="AMINO ACID TRANSPORTER (EUROFUNG)"/>
    <property type="match status" value="1"/>
</dbReference>
<evidence type="ECO:0000259" key="7">
    <source>
        <dbReference type="Pfam" id="PF01490"/>
    </source>
</evidence>
<dbReference type="GO" id="GO:0016020">
    <property type="term" value="C:membrane"/>
    <property type="evidence" value="ECO:0007669"/>
    <property type="project" value="UniProtKB-SubCell"/>
</dbReference>
<feature type="transmembrane region" description="Helical" evidence="6">
    <location>
        <begin position="317"/>
        <end position="336"/>
    </location>
</feature>
<evidence type="ECO:0000256" key="6">
    <source>
        <dbReference type="SAM" id="Phobius"/>
    </source>
</evidence>
<feature type="domain" description="Amino acid transporter transmembrane" evidence="7">
    <location>
        <begin position="53"/>
        <end position="448"/>
    </location>
</feature>
<dbReference type="Pfam" id="PF01490">
    <property type="entry name" value="Aa_trans"/>
    <property type="match status" value="1"/>
</dbReference>
<keyword evidence="3 6" id="KW-0812">Transmembrane</keyword>
<keyword evidence="9" id="KW-1185">Reference proteome</keyword>
<feature type="transmembrane region" description="Helical" evidence="6">
    <location>
        <begin position="239"/>
        <end position="263"/>
    </location>
</feature>
<proteinExistence type="inferred from homology"/>
<evidence type="ECO:0000256" key="5">
    <source>
        <dbReference type="ARBA" id="ARBA00023136"/>
    </source>
</evidence>
<comment type="subcellular location">
    <subcellularLocation>
        <location evidence="1">Membrane</location>
        <topology evidence="1">Multi-pass membrane protein</topology>
    </subcellularLocation>
</comment>
<comment type="similarity">
    <text evidence="2">Belongs to the amino acid/polyamine transporter 2 family.</text>
</comment>
<feature type="transmembrane region" description="Helical" evidence="6">
    <location>
        <begin position="79"/>
        <end position="101"/>
    </location>
</feature>
<gene>
    <name evidence="8" type="ORF">PV04_07766</name>
</gene>
<feature type="transmembrane region" description="Helical" evidence="6">
    <location>
        <begin position="192"/>
        <end position="215"/>
    </location>
</feature>
<evidence type="ECO:0000313" key="9">
    <source>
        <dbReference type="Proteomes" id="UP000054266"/>
    </source>
</evidence>
<reference evidence="8 9" key="1">
    <citation type="submission" date="2015-01" db="EMBL/GenBank/DDBJ databases">
        <title>The Genome Sequence of Capronia semiimmersa CBS27337.</title>
        <authorList>
            <consortium name="The Broad Institute Genomics Platform"/>
            <person name="Cuomo C."/>
            <person name="de Hoog S."/>
            <person name="Gorbushina A."/>
            <person name="Stielow B."/>
            <person name="Teixiera M."/>
            <person name="Abouelleil A."/>
            <person name="Chapman S.B."/>
            <person name="Priest M."/>
            <person name="Young S.K."/>
            <person name="Wortman J."/>
            <person name="Nusbaum C."/>
            <person name="Birren B."/>
        </authorList>
    </citation>
    <scope>NUCLEOTIDE SEQUENCE [LARGE SCALE GENOMIC DNA]</scope>
    <source>
        <strain evidence="8 9">CBS 27337</strain>
    </source>
</reference>
<feature type="transmembrane region" description="Helical" evidence="6">
    <location>
        <begin position="54"/>
        <end position="73"/>
    </location>
</feature>
<dbReference type="Proteomes" id="UP000054266">
    <property type="component" value="Unassembled WGS sequence"/>
</dbReference>
<feature type="transmembrane region" description="Helical" evidence="6">
    <location>
        <begin position="357"/>
        <end position="381"/>
    </location>
</feature>
<dbReference type="STRING" id="5601.A0A0D2CJW3"/>
<evidence type="ECO:0000256" key="4">
    <source>
        <dbReference type="ARBA" id="ARBA00022989"/>
    </source>
</evidence>
<dbReference type="GO" id="GO:0015179">
    <property type="term" value="F:L-amino acid transmembrane transporter activity"/>
    <property type="evidence" value="ECO:0007669"/>
    <property type="project" value="TreeGrafter"/>
</dbReference>
<keyword evidence="5 6" id="KW-0472">Membrane</keyword>
<dbReference type="PANTHER" id="PTHR22950">
    <property type="entry name" value="AMINO ACID TRANSPORTER"/>
    <property type="match status" value="1"/>
</dbReference>
<dbReference type="InterPro" id="IPR013057">
    <property type="entry name" value="AA_transpt_TM"/>
</dbReference>
<evidence type="ECO:0000256" key="1">
    <source>
        <dbReference type="ARBA" id="ARBA00004141"/>
    </source>
</evidence>
<dbReference type="HOGENOM" id="CLU_027816_3_1_1"/>
<organism evidence="8 9">
    <name type="scientific">Phialophora macrospora</name>
    <dbReference type="NCBI Taxonomy" id="1851006"/>
    <lineage>
        <taxon>Eukaryota</taxon>
        <taxon>Fungi</taxon>
        <taxon>Dikarya</taxon>
        <taxon>Ascomycota</taxon>
        <taxon>Pezizomycotina</taxon>
        <taxon>Eurotiomycetes</taxon>
        <taxon>Chaetothyriomycetidae</taxon>
        <taxon>Chaetothyriales</taxon>
        <taxon>Herpotrichiellaceae</taxon>
        <taxon>Phialophora</taxon>
    </lineage>
</organism>
<protein>
    <recommendedName>
        <fullName evidence="7">Amino acid transporter transmembrane domain-containing protein</fullName>
    </recommendedName>
</protein>
<feature type="transmembrane region" description="Helical" evidence="6">
    <location>
        <begin position="387"/>
        <end position="409"/>
    </location>
</feature>
<accession>A0A0D2CJW3</accession>
<name>A0A0D2CJW3_9EURO</name>
<dbReference type="Gene3D" id="1.20.1740.10">
    <property type="entry name" value="Amino acid/polyamine transporter I"/>
    <property type="match status" value="1"/>
</dbReference>
<dbReference type="AlphaFoldDB" id="A0A0D2CJW3"/>
<evidence type="ECO:0000256" key="2">
    <source>
        <dbReference type="ARBA" id="ARBA00008066"/>
    </source>
</evidence>
<feature type="transmembrane region" description="Helical" evidence="6">
    <location>
        <begin position="167"/>
        <end position="185"/>
    </location>
</feature>
<dbReference type="EMBL" id="KN846960">
    <property type="protein sequence ID" value="KIW65511.1"/>
    <property type="molecule type" value="Genomic_DNA"/>
</dbReference>